<dbReference type="EMBL" id="KN831974">
    <property type="protein sequence ID" value="KIO03760.1"/>
    <property type="molecule type" value="Genomic_DNA"/>
</dbReference>
<evidence type="ECO:0000313" key="1">
    <source>
        <dbReference type="EMBL" id="KIO03760.1"/>
    </source>
</evidence>
<reference evidence="2" key="2">
    <citation type="submission" date="2015-01" db="EMBL/GenBank/DDBJ databases">
        <title>Evolutionary Origins and Diversification of the Mycorrhizal Mutualists.</title>
        <authorList>
            <consortium name="DOE Joint Genome Institute"/>
            <consortium name="Mycorrhizal Genomics Consortium"/>
            <person name="Kohler A."/>
            <person name="Kuo A."/>
            <person name="Nagy L.G."/>
            <person name="Floudas D."/>
            <person name="Copeland A."/>
            <person name="Barry K.W."/>
            <person name="Cichocki N."/>
            <person name="Veneault-Fourrey C."/>
            <person name="LaButti K."/>
            <person name="Lindquist E.A."/>
            <person name="Lipzen A."/>
            <person name="Lundell T."/>
            <person name="Morin E."/>
            <person name="Murat C."/>
            <person name="Riley R."/>
            <person name="Ohm R."/>
            <person name="Sun H."/>
            <person name="Tunlid A."/>
            <person name="Henrissat B."/>
            <person name="Grigoriev I.V."/>
            <person name="Hibbett D.S."/>
            <person name="Martin F."/>
        </authorList>
    </citation>
    <scope>NUCLEOTIDE SEQUENCE [LARGE SCALE GENOMIC DNA]</scope>
    <source>
        <strain evidence="2">Marx 270</strain>
    </source>
</reference>
<protein>
    <submittedName>
        <fullName evidence="1">Uncharacterized protein</fullName>
    </submittedName>
</protein>
<accession>A0A0C3NSE5</accession>
<gene>
    <name evidence="1" type="ORF">M404DRAFT_606135</name>
</gene>
<sequence length="177" mass="20195">MRTRPFNVPRRPSVFLSVAALIRMAHHNTVRTCHCQHAGSRYSNDPLIHAVFHRVLSAFPPILDLMVCIPHCRLWNARVHNVAFGDYMWCTNMQQPIRSGPESFKPMISRERPSSSVPLPLCLSWTGSRSIVSMVFLATPGPVLAGVKIIFPFLHSTWHNLLFHIARWTVLHELITI</sequence>
<proteinExistence type="predicted"/>
<dbReference type="HOGENOM" id="CLU_1518479_0_0_1"/>
<organism evidence="1 2">
    <name type="scientific">Pisolithus tinctorius Marx 270</name>
    <dbReference type="NCBI Taxonomy" id="870435"/>
    <lineage>
        <taxon>Eukaryota</taxon>
        <taxon>Fungi</taxon>
        <taxon>Dikarya</taxon>
        <taxon>Basidiomycota</taxon>
        <taxon>Agaricomycotina</taxon>
        <taxon>Agaricomycetes</taxon>
        <taxon>Agaricomycetidae</taxon>
        <taxon>Boletales</taxon>
        <taxon>Sclerodermatineae</taxon>
        <taxon>Pisolithaceae</taxon>
        <taxon>Pisolithus</taxon>
    </lineage>
</organism>
<dbReference type="AlphaFoldDB" id="A0A0C3NSE5"/>
<evidence type="ECO:0000313" key="2">
    <source>
        <dbReference type="Proteomes" id="UP000054217"/>
    </source>
</evidence>
<reference evidence="1 2" key="1">
    <citation type="submission" date="2014-04" db="EMBL/GenBank/DDBJ databases">
        <authorList>
            <consortium name="DOE Joint Genome Institute"/>
            <person name="Kuo A."/>
            <person name="Kohler A."/>
            <person name="Costa M.D."/>
            <person name="Nagy L.G."/>
            <person name="Floudas D."/>
            <person name="Copeland A."/>
            <person name="Barry K.W."/>
            <person name="Cichocki N."/>
            <person name="Veneault-Fourrey C."/>
            <person name="LaButti K."/>
            <person name="Lindquist E.A."/>
            <person name="Lipzen A."/>
            <person name="Lundell T."/>
            <person name="Morin E."/>
            <person name="Murat C."/>
            <person name="Sun H."/>
            <person name="Tunlid A."/>
            <person name="Henrissat B."/>
            <person name="Grigoriev I.V."/>
            <person name="Hibbett D.S."/>
            <person name="Martin F."/>
            <person name="Nordberg H.P."/>
            <person name="Cantor M.N."/>
            <person name="Hua S.X."/>
        </authorList>
    </citation>
    <scope>NUCLEOTIDE SEQUENCE [LARGE SCALE GENOMIC DNA]</scope>
    <source>
        <strain evidence="1 2">Marx 270</strain>
    </source>
</reference>
<name>A0A0C3NSE5_PISTI</name>
<dbReference type="InParanoid" id="A0A0C3NSE5"/>
<dbReference type="Proteomes" id="UP000054217">
    <property type="component" value="Unassembled WGS sequence"/>
</dbReference>
<keyword evidence="2" id="KW-1185">Reference proteome</keyword>